<keyword evidence="10" id="KW-1185">Reference proteome</keyword>
<evidence type="ECO:0000313" key="10">
    <source>
        <dbReference type="Proteomes" id="UP001359559"/>
    </source>
</evidence>
<keyword evidence="3" id="KW-0150">Chloroplast</keyword>
<keyword evidence="4" id="KW-0934">Plastid</keyword>
<dbReference type="GO" id="GO:0009451">
    <property type="term" value="P:RNA modification"/>
    <property type="evidence" value="ECO:0007669"/>
    <property type="project" value="InterPro"/>
</dbReference>
<dbReference type="Pfam" id="PF13041">
    <property type="entry name" value="PPR_2"/>
    <property type="match status" value="2"/>
</dbReference>
<dbReference type="GO" id="GO:0003723">
    <property type="term" value="F:RNA binding"/>
    <property type="evidence" value="ECO:0007669"/>
    <property type="project" value="InterPro"/>
</dbReference>
<dbReference type="PANTHER" id="PTHR47926">
    <property type="entry name" value="PENTATRICOPEPTIDE REPEAT-CONTAINING PROTEIN"/>
    <property type="match status" value="1"/>
</dbReference>
<dbReference type="FunFam" id="1.25.40.10:FF:000395">
    <property type="entry name" value="Pentatricopeptide repeat-containing protein chloroplastic"/>
    <property type="match status" value="1"/>
</dbReference>
<protein>
    <recommendedName>
        <fullName evidence="8">DYW domain-containing protein</fullName>
    </recommendedName>
</protein>
<comment type="subcellular location">
    <subcellularLocation>
        <location evidence="1">Plastid</location>
        <location evidence="1">Chloroplast</location>
    </subcellularLocation>
</comment>
<dbReference type="Pfam" id="PF14432">
    <property type="entry name" value="DYW_deaminase"/>
    <property type="match status" value="1"/>
</dbReference>
<name>A0AAN9PJV1_CLITE</name>
<dbReference type="FunFam" id="1.25.40.10:FF:000366">
    <property type="entry name" value="Pentatricopeptide (PPR) repeat-containing protein"/>
    <property type="match status" value="1"/>
</dbReference>
<dbReference type="NCBIfam" id="TIGR00756">
    <property type="entry name" value="PPR"/>
    <property type="match status" value="4"/>
</dbReference>
<dbReference type="Proteomes" id="UP001359559">
    <property type="component" value="Unassembled WGS sequence"/>
</dbReference>
<dbReference type="Pfam" id="PF20431">
    <property type="entry name" value="E_motif"/>
    <property type="match status" value="1"/>
</dbReference>
<keyword evidence="6" id="KW-0809">Transit peptide</keyword>
<evidence type="ECO:0000256" key="3">
    <source>
        <dbReference type="ARBA" id="ARBA00022528"/>
    </source>
</evidence>
<feature type="repeat" description="PPR" evidence="7">
    <location>
        <begin position="295"/>
        <end position="329"/>
    </location>
</feature>
<evidence type="ECO:0000313" key="9">
    <source>
        <dbReference type="EMBL" id="KAK7302135.1"/>
    </source>
</evidence>
<comment type="caution">
    <text evidence="9">The sequence shown here is derived from an EMBL/GenBank/DDBJ whole genome shotgun (WGS) entry which is preliminary data.</text>
</comment>
<feature type="domain" description="DYW" evidence="8">
    <location>
        <begin position="611"/>
        <end position="703"/>
    </location>
</feature>
<dbReference type="InterPro" id="IPR032867">
    <property type="entry name" value="DYW_dom"/>
</dbReference>
<dbReference type="PANTHER" id="PTHR47926:SF458">
    <property type="entry name" value="PENTATRICOPEPTIDE REPEAT-CONTAINING PROTEIN"/>
    <property type="match status" value="1"/>
</dbReference>
<dbReference type="EMBL" id="JAYKXN010000003">
    <property type="protein sequence ID" value="KAK7302135.1"/>
    <property type="molecule type" value="Genomic_DNA"/>
</dbReference>
<evidence type="ECO:0000256" key="7">
    <source>
        <dbReference type="PROSITE-ProRule" id="PRU00708"/>
    </source>
</evidence>
<accession>A0AAN9PJV1</accession>
<feature type="repeat" description="PPR" evidence="7">
    <location>
        <begin position="396"/>
        <end position="430"/>
    </location>
</feature>
<dbReference type="InterPro" id="IPR011990">
    <property type="entry name" value="TPR-like_helical_dom_sf"/>
</dbReference>
<evidence type="ECO:0000256" key="4">
    <source>
        <dbReference type="ARBA" id="ARBA00022640"/>
    </source>
</evidence>
<sequence length="703" mass="78733">MAAVVSAWMARTTTAAIGVTVIGEFPSDPKSIILKQCKTRKDLQQVHAHLIKTRLIHNPSVTENLLESAAIIIPNSLPYALSIFNSTPHPHRSAYNLMIRALTYHHSPRHSLLLFPHMSRNLVPPDHFTLAALFKACSKLPALTEGQQLHAHALKRGFHSTASVQNTLIHMYAACSSLHLARQVFDEIPHTDLVAWNSIMAGYAINNCWDHVVALFLTMREPFSGVGFDDVTLITVLTACGRLANLELGEWIAEYVEVNGMKKKLNLMTSLLDMYAKCGEVDKARVLFDELERKDVVAWSAMISGYGQANRCSEALGLFREMLRVKVDPNEATMVSVLYSCAILGAVEMGKWVHFYVRRNKLKLTVTLGTALIDFYAKCGSIENAVEVFEKMRVRNVISWTAIIHGLAGNGQGRRALELFHAMREAKVEPNDVTFIAVLSACNHVGLVEEGRELFLSMSRDCGIEPRMEHYGCMVDILGRAGLIDEAFKFVRSMPVEPNAVIWRTLLASCRVHKNVMVGEESFRQITQLEPAHSGDHILLSNIYALVGRSKDALRVRCQMREMGVKKSPGCSLIELEGVVHEFLSEDDEHSHSEEIYRATEEMIKRIKSAGYEPNTAVARIDAEGEDKVVSVSHHSEKLAIAFGLIKTQPGAAIRISKNLRVCIDCHNATKIISKMYNRKIIVRDRNRFHHFHEGSCSCNDYW</sequence>
<reference evidence="9 10" key="1">
    <citation type="submission" date="2024-01" db="EMBL/GenBank/DDBJ databases">
        <title>The genomes of 5 underutilized Papilionoideae crops provide insights into root nodulation and disease resistance.</title>
        <authorList>
            <person name="Yuan L."/>
        </authorList>
    </citation>
    <scope>NUCLEOTIDE SEQUENCE [LARGE SCALE GENOMIC DNA]</scope>
    <source>
        <strain evidence="9">LY-2023</strain>
        <tissue evidence="9">Leaf</tissue>
    </source>
</reference>
<evidence type="ECO:0000259" key="8">
    <source>
        <dbReference type="Pfam" id="PF14432"/>
    </source>
</evidence>
<evidence type="ECO:0000256" key="6">
    <source>
        <dbReference type="ARBA" id="ARBA00022946"/>
    </source>
</evidence>
<dbReference type="InterPro" id="IPR046960">
    <property type="entry name" value="PPR_At4g14850-like_plant"/>
</dbReference>
<gene>
    <name evidence="9" type="ORF">RJT34_13015</name>
</gene>
<dbReference type="Gene3D" id="1.25.40.10">
    <property type="entry name" value="Tetratricopeptide repeat domain"/>
    <property type="match status" value="3"/>
</dbReference>
<organism evidence="9 10">
    <name type="scientific">Clitoria ternatea</name>
    <name type="common">Butterfly pea</name>
    <dbReference type="NCBI Taxonomy" id="43366"/>
    <lineage>
        <taxon>Eukaryota</taxon>
        <taxon>Viridiplantae</taxon>
        <taxon>Streptophyta</taxon>
        <taxon>Embryophyta</taxon>
        <taxon>Tracheophyta</taxon>
        <taxon>Spermatophyta</taxon>
        <taxon>Magnoliopsida</taxon>
        <taxon>eudicotyledons</taxon>
        <taxon>Gunneridae</taxon>
        <taxon>Pentapetalae</taxon>
        <taxon>rosids</taxon>
        <taxon>fabids</taxon>
        <taxon>Fabales</taxon>
        <taxon>Fabaceae</taxon>
        <taxon>Papilionoideae</taxon>
        <taxon>50 kb inversion clade</taxon>
        <taxon>NPAAA clade</taxon>
        <taxon>indigoferoid/millettioid clade</taxon>
        <taxon>Phaseoleae</taxon>
        <taxon>Clitoria</taxon>
    </lineage>
</organism>
<dbReference type="PROSITE" id="PS51375">
    <property type="entry name" value="PPR"/>
    <property type="match status" value="3"/>
</dbReference>
<comment type="similarity">
    <text evidence="2">Belongs to the PPR family. PCMP-H subfamily.</text>
</comment>
<dbReference type="FunFam" id="1.25.40.10:FF:000031">
    <property type="entry name" value="Pentatricopeptide repeat-containing protein mitochondrial"/>
    <property type="match status" value="1"/>
</dbReference>
<evidence type="ECO:0000256" key="5">
    <source>
        <dbReference type="ARBA" id="ARBA00022737"/>
    </source>
</evidence>
<dbReference type="AlphaFoldDB" id="A0AAN9PJV1"/>
<dbReference type="InterPro" id="IPR046848">
    <property type="entry name" value="E_motif"/>
</dbReference>
<dbReference type="Pfam" id="PF01535">
    <property type="entry name" value="PPR"/>
    <property type="match status" value="2"/>
</dbReference>
<feature type="repeat" description="PPR" evidence="7">
    <location>
        <begin position="431"/>
        <end position="466"/>
    </location>
</feature>
<evidence type="ECO:0000256" key="2">
    <source>
        <dbReference type="ARBA" id="ARBA00006643"/>
    </source>
</evidence>
<keyword evidence="5" id="KW-0677">Repeat</keyword>
<dbReference type="InterPro" id="IPR002885">
    <property type="entry name" value="PPR_rpt"/>
</dbReference>
<dbReference type="FunFam" id="1.25.40.10:FF:000427">
    <property type="entry name" value="Pentatricopeptide repeat-containing protein chloroplastic"/>
    <property type="match status" value="1"/>
</dbReference>
<dbReference type="GO" id="GO:0009507">
    <property type="term" value="C:chloroplast"/>
    <property type="evidence" value="ECO:0007669"/>
    <property type="project" value="UniProtKB-SubCell"/>
</dbReference>
<dbReference type="GO" id="GO:0008270">
    <property type="term" value="F:zinc ion binding"/>
    <property type="evidence" value="ECO:0007669"/>
    <property type="project" value="InterPro"/>
</dbReference>
<proteinExistence type="inferred from homology"/>
<evidence type="ECO:0000256" key="1">
    <source>
        <dbReference type="ARBA" id="ARBA00004229"/>
    </source>
</evidence>